<dbReference type="STRING" id="573321.SAMN04488505_102703"/>
<accession>A0A1H7RQU3</accession>
<dbReference type="OrthoDB" id="78172at2"/>
<protein>
    <submittedName>
        <fullName evidence="2">SIR2-like domain-containing protein</fullName>
    </submittedName>
</protein>
<evidence type="ECO:0000313" key="3">
    <source>
        <dbReference type="Proteomes" id="UP000198984"/>
    </source>
</evidence>
<evidence type="ECO:0000313" key="2">
    <source>
        <dbReference type="EMBL" id="SEL62388.1"/>
    </source>
</evidence>
<evidence type="ECO:0000256" key="1">
    <source>
        <dbReference type="SAM" id="Coils"/>
    </source>
</evidence>
<organism evidence="2 3">
    <name type="scientific">Chitinophaga rupis</name>
    <dbReference type="NCBI Taxonomy" id="573321"/>
    <lineage>
        <taxon>Bacteria</taxon>
        <taxon>Pseudomonadati</taxon>
        <taxon>Bacteroidota</taxon>
        <taxon>Chitinophagia</taxon>
        <taxon>Chitinophagales</taxon>
        <taxon>Chitinophagaceae</taxon>
        <taxon>Chitinophaga</taxon>
    </lineage>
</organism>
<reference evidence="2 3" key="1">
    <citation type="submission" date="2016-10" db="EMBL/GenBank/DDBJ databases">
        <authorList>
            <person name="de Groot N.N."/>
        </authorList>
    </citation>
    <scope>NUCLEOTIDE SEQUENCE [LARGE SCALE GENOMIC DNA]</scope>
    <source>
        <strain evidence="2 3">DSM 21039</strain>
    </source>
</reference>
<name>A0A1H7RQU3_9BACT</name>
<proteinExistence type="predicted"/>
<dbReference type="Proteomes" id="UP000198984">
    <property type="component" value="Unassembled WGS sequence"/>
</dbReference>
<dbReference type="Pfam" id="PF13289">
    <property type="entry name" value="SIR2_2"/>
    <property type="match status" value="1"/>
</dbReference>
<sequence>MESDYSKALEELQQKLKNRNVSVLVGAGFSKNVHNTLFPSWWQLLEKMVIRMNGRSYALDYERLTGRKANETSRKYLTYLKDQVNQYIEQTGYLQVVSNYIQKMGYRETVDIYIEENTPVAIREEGNIFLKYMEDGQIKKALISEADLEMHTKLIKLPWNNIYTTNYDNLLEFCIDEKVFEELDKQLKRYNEEIQSLRIQVLEKKTAIETIEALEMGAQSQDYPAQQPYTNLQDDSALSESDISGAMPRDNTAQKNQLRFEIITANNSMDNLVQKIGNLGEAINECYNIVKHSSDLAIKRNRNIIKLHGSLPKDEKTPFAFDNEYDKRYIISGEDYANYPQRHEAFTQLMRISLLQGQFCLIGFSGDDPNFLAWVSWIRTVVMRDPDEKKEEAKIYLIDARAKTPADSHKQQFYKNHRVVHIPLSHPSCVHFLEKVSGSAIDVDNTRDLLSRLLDYFGDIPVTDIPQLSYELLARQRYEQYIDQLHSNSKDIDMEVVSELCMQYNELKVLKQFNRIPPANRLNNDSRIDFLSSVNALFEEVKKAHPSLSKHFLGLTALLLEDTFIPYSAIIEEGSFQQLQAHAQVLSDDIYYDFLKLALKDAIWKGDNGLCQEIHNKCCQLGLKQYEEEKTLLLIMEAAITFNFGKLRALLEEGGTTKNNPIAFAGYWGMLDREAGIKYLSTQTFGLFQESLYALQMKRMLNGVHYDNQLFEKESRLKQQGLASINEIPDMVFSLTGEPKEKITPYETNDFIGRSIHFGRDDKIVWSLKLLGMMMETGFPFAMQSIRFKAEEAAYSVFRPVVNQFPIPVLYFSLQYHNSKFAKRIGQDYAYEAGLQEKAPVIFDRLAAAYLDSCTPYLYKDNILVFLAQFIVILGPDNWQPFFSTVWQTWKSTGILFNRERHVNADFIESAIRYCQDAHVMATVLQDCIIASLRGGLSLDNATQYLYVLANNPFHQHLKASGLKGEQARIVQQLIALIPENPDYLFILGNIHTFLTDENTVSIVNMLLELDYSRINSPNTWSVAVHYSKRNTFLQRKIVDSLLKSPQLWKTGIFINKDGRRSWSSDNHFIRLRRLRKATGSDNGLTFTATDILDIYHQLKSKLGELKDVNMERIDDFFPLLQEMHWFLDAESVLLGEQDDFQQIRRRVEELSVKEGNVRNIMTGLASDETADINEAITEVARDLYDKENFDVHQLHIRLIISKIQLKRSAGIILCMRYLVQWCEAFKENDFFKSLQNELLGILNLYKYTYPPELAIDVVEELLVRLAIVLQYWGIEHEDVAYFLSLLDSSRFNNVRYNLKEKVKRKELHD</sequence>
<keyword evidence="3" id="KW-1185">Reference proteome</keyword>
<dbReference type="RefSeq" id="WP_089910449.1">
    <property type="nucleotide sequence ID" value="NZ_FOBB01000002.1"/>
</dbReference>
<feature type="coiled-coil region" evidence="1">
    <location>
        <begin position="180"/>
        <end position="207"/>
    </location>
</feature>
<dbReference type="EMBL" id="FOBB01000002">
    <property type="protein sequence ID" value="SEL62388.1"/>
    <property type="molecule type" value="Genomic_DNA"/>
</dbReference>
<keyword evidence="1" id="KW-0175">Coiled coil</keyword>
<gene>
    <name evidence="2" type="ORF">SAMN04488505_102703</name>
</gene>